<feature type="domain" description="Reverse transcriptase" evidence="1">
    <location>
        <begin position="1"/>
        <end position="306"/>
    </location>
</feature>
<dbReference type="PANTHER" id="PTHR34047">
    <property type="entry name" value="NUCLEAR INTRON MATURASE 1, MITOCHONDRIAL-RELATED"/>
    <property type="match status" value="1"/>
</dbReference>
<gene>
    <name evidence="2" type="ORF">COX08_00915</name>
</gene>
<dbReference type="Pfam" id="PF00078">
    <property type="entry name" value="RVT_1"/>
    <property type="match status" value="1"/>
</dbReference>
<dbReference type="InterPro" id="IPR000477">
    <property type="entry name" value="RT_dom"/>
</dbReference>
<comment type="caution">
    <text evidence="2">The sequence shown here is derived from an EMBL/GenBank/DDBJ whole genome shotgun (WGS) entry which is preliminary data.</text>
</comment>
<evidence type="ECO:0000313" key="3">
    <source>
        <dbReference type="Proteomes" id="UP000229459"/>
    </source>
</evidence>
<accession>A0A2H0B728</accession>
<sequence>MEDFNSFIKPFDSSFWRVLRQSIVPFEDKPKDKEVFLADLYKSIKECTYSPGNPREYILSDKHNGAIRVVPTFNYKDSCTYYYCIKNIEEFIATQRVEGTFGGWQLGTPIRELEENEEPQGVSAPTNSFNRKAWGENWKEFQKKAYEYSQLDDYEYFIKVDIANFYDSINLITLERKLRALIPKNKCHILDLLFTFLKGWNKRFEGYAEKTVGIPQDEIGDCSRILANFFLQDYDQRIYELCRENDCKYLRFADDQLIMAKNKRSADIILSHTSKELFKINLYLNSAKISRIKSKDDFNNYWCFELFDLLAEKNNKDNINKAVKLFFEMSEKDKLFIKHSALRRILNVNFKLIEAPLRYKLFAMIYEEYFLSNTDIWYMNKIAKNTDDKEELYNNLDNLAQTCLHNAFHYNLLKFNKRWRPDKDN</sequence>
<evidence type="ECO:0000313" key="2">
    <source>
        <dbReference type="EMBL" id="PIP53439.1"/>
    </source>
</evidence>
<reference evidence="2 3" key="1">
    <citation type="submission" date="2017-09" db="EMBL/GenBank/DDBJ databases">
        <title>Depth-based differentiation of microbial function through sediment-hosted aquifers and enrichment of novel symbionts in the deep terrestrial subsurface.</title>
        <authorList>
            <person name="Probst A.J."/>
            <person name="Ladd B."/>
            <person name="Jarett J.K."/>
            <person name="Geller-Mcgrath D.E."/>
            <person name="Sieber C.M."/>
            <person name="Emerson J.B."/>
            <person name="Anantharaman K."/>
            <person name="Thomas B.C."/>
            <person name="Malmstrom R."/>
            <person name="Stieglmeier M."/>
            <person name="Klingl A."/>
            <person name="Woyke T."/>
            <person name="Ryan C.M."/>
            <person name="Banfield J.F."/>
        </authorList>
    </citation>
    <scope>NUCLEOTIDE SEQUENCE [LARGE SCALE GENOMIC DNA]</scope>
    <source>
        <strain evidence="2">CG23_combo_of_CG06-09_8_20_14_all_34_8</strain>
    </source>
</reference>
<dbReference type="AlphaFoldDB" id="A0A2H0B728"/>
<name>A0A2H0B728_9BACT</name>
<dbReference type="EMBL" id="PCSR01000020">
    <property type="protein sequence ID" value="PIP53439.1"/>
    <property type="molecule type" value="Genomic_DNA"/>
</dbReference>
<dbReference type="PROSITE" id="PS50878">
    <property type="entry name" value="RT_POL"/>
    <property type="match status" value="1"/>
</dbReference>
<dbReference type="InterPro" id="IPR051083">
    <property type="entry name" value="GrpII_Intron_Splice-Mob/Def"/>
</dbReference>
<evidence type="ECO:0000259" key="1">
    <source>
        <dbReference type="PROSITE" id="PS50878"/>
    </source>
</evidence>
<protein>
    <recommendedName>
        <fullName evidence="1">Reverse transcriptase domain-containing protein</fullName>
    </recommendedName>
</protein>
<proteinExistence type="predicted"/>
<organism evidence="2 3">
    <name type="scientific">Candidatus Beckwithbacteria bacterium CG23_combo_of_CG06-09_8_20_14_all_34_8</name>
    <dbReference type="NCBI Taxonomy" id="1974497"/>
    <lineage>
        <taxon>Bacteria</taxon>
        <taxon>Candidatus Beckwithiibacteriota</taxon>
    </lineage>
</organism>
<dbReference type="PANTHER" id="PTHR34047:SF8">
    <property type="entry name" value="PROTEIN YKFC"/>
    <property type="match status" value="1"/>
</dbReference>
<feature type="non-terminal residue" evidence="2">
    <location>
        <position position="425"/>
    </location>
</feature>
<dbReference type="Proteomes" id="UP000229459">
    <property type="component" value="Unassembled WGS sequence"/>
</dbReference>